<dbReference type="EMBL" id="PNXY01000039">
    <property type="protein sequence ID" value="PMS23550.1"/>
    <property type="molecule type" value="Genomic_DNA"/>
</dbReference>
<gene>
    <name evidence="1" type="ORF">C0Z16_32255</name>
</gene>
<evidence type="ECO:0000313" key="1">
    <source>
        <dbReference type="EMBL" id="PMS23550.1"/>
    </source>
</evidence>
<dbReference type="Proteomes" id="UP000235659">
    <property type="component" value="Unassembled WGS sequence"/>
</dbReference>
<evidence type="ECO:0000313" key="2">
    <source>
        <dbReference type="Proteomes" id="UP000235659"/>
    </source>
</evidence>
<organism evidence="1 2">
    <name type="scientific">Paraburkholderia rhynchosiae</name>
    <dbReference type="NCBI Taxonomy" id="487049"/>
    <lineage>
        <taxon>Bacteria</taxon>
        <taxon>Pseudomonadati</taxon>
        <taxon>Pseudomonadota</taxon>
        <taxon>Betaproteobacteria</taxon>
        <taxon>Burkholderiales</taxon>
        <taxon>Burkholderiaceae</taxon>
        <taxon>Paraburkholderia</taxon>
    </lineage>
</organism>
<name>A0ABX4UYW6_9BURK</name>
<protein>
    <submittedName>
        <fullName evidence="1">Uncharacterized protein</fullName>
    </submittedName>
</protein>
<sequence>MLGFLFTLLVRPKKATNVIRNIVAEQIVYVYSSSQREFSGGTQSEQEMQDAFASWAQSRLAT</sequence>
<keyword evidence="2" id="KW-1185">Reference proteome</keyword>
<proteinExistence type="predicted"/>
<accession>A0ABX4UYW6</accession>
<comment type="caution">
    <text evidence="1">The sequence shown here is derived from an EMBL/GenBank/DDBJ whole genome shotgun (WGS) entry which is preliminary data.</text>
</comment>
<reference evidence="1 2" key="1">
    <citation type="submission" date="2018-01" db="EMBL/GenBank/DDBJ databases">
        <title>Whole genome analyses suggest that Burkholderia sensu lato contains two further novel genera in the rhizoxinica-symbiotica group Mycetohabitans gen. nov., and Trinickia gen. nov.: implications for the evolution of diazotrophy and nodulation in the Burkholderiaceae.</title>
        <authorList>
            <person name="Estrada-de los Santos P."/>
            <person name="Palmer M."/>
            <person name="Chavez-Ramirez B."/>
            <person name="Beukes C."/>
            <person name="Steenkamp E.T."/>
            <person name="Hirsch A.M."/>
            <person name="Manyaka P."/>
            <person name="Maluk M."/>
            <person name="Lafos M."/>
            <person name="Crook M."/>
            <person name="Gross E."/>
            <person name="Simon M.F."/>
            <person name="Bueno dos Reis Junior F."/>
            <person name="Poole P.S."/>
            <person name="Venter S.N."/>
            <person name="James E.K."/>
        </authorList>
    </citation>
    <scope>NUCLEOTIDE SEQUENCE [LARGE SCALE GENOMIC DNA]</scope>
    <source>
        <strain evidence="1 2">WSM 3937</strain>
    </source>
</reference>